<keyword evidence="11" id="KW-0239">DNA-directed DNA polymerase</keyword>
<name>A0AAD2JZE6_9AGAR</name>
<dbReference type="InterPro" id="IPR036397">
    <property type="entry name" value="RNaseH_sf"/>
</dbReference>
<dbReference type="PANTHER" id="PTHR42648:SF11">
    <property type="entry name" value="TRANSPOSON TY4-P GAG-POL POLYPROTEIN"/>
    <property type="match status" value="1"/>
</dbReference>
<dbReference type="GO" id="GO:0046872">
    <property type="term" value="F:metal ion binding"/>
    <property type="evidence" value="ECO:0007669"/>
    <property type="project" value="UniProtKB-KW"/>
</dbReference>
<keyword evidence="9" id="KW-0229">DNA integration</keyword>
<dbReference type="InterPro" id="IPR039537">
    <property type="entry name" value="Retrotran_Ty1/copia-like"/>
</dbReference>
<comment type="catalytic activity">
    <reaction evidence="14">
        <text>DNA(n) + a 2'-deoxyribonucleoside 5'-triphosphate = DNA(n+1) + diphosphate</text>
        <dbReference type="Rhea" id="RHEA:22508"/>
        <dbReference type="Rhea" id="RHEA-COMP:17339"/>
        <dbReference type="Rhea" id="RHEA-COMP:17340"/>
        <dbReference type="ChEBI" id="CHEBI:33019"/>
        <dbReference type="ChEBI" id="CHEBI:61560"/>
        <dbReference type="ChEBI" id="CHEBI:173112"/>
        <dbReference type="EC" id="2.7.7.7"/>
    </reaction>
</comment>
<evidence type="ECO:0000256" key="8">
    <source>
        <dbReference type="ARBA" id="ARBA00022884"/>
    </source>
</evidence>
<evidence type="ECO:0000256" key="6">
    <source>
        <dbReference type="ARBA" id="ARBA00022801"/>
    </source>
</evidence>
<dbReference type="GO" id="GO:0004519">
    <property type="term" value="F:endonuclease activity"/>
    <property type="evidence" value="ECO:0007669"/>
    <property type="project" value="UniProtKB-KW"/>
</dbReference>
<dbReference type="InterPro" id="IPR012337">
    <property type="entry name" value="RNaseH-like_sf"/>
</dbReference>
<evidence type="ECO:0000256" key="3">
    <source>
        <dbReference type="ARBA" id="ARBA00022722"/>
    </source>
</evidence>
<keyword evidence="11" id="KW-0808">Transferase</keyword>
<evidence type="ECO:0000256" key="5">
    <source>
        <dbReference type="ARBA" id="ARBA00022759"/>
    </source>
</evidence>
<dbReference type="GO" id="GO:0016787">
    <property type="term" value="F:hydrolase activity"/>
    <property type="evidence" value="ECO:0007669"/>
    <property type="project" value="UniProtKB-KW"/>
</dbReference>
<dbReference type="GO" id="GO:0003964">
    <property type="term" value="F:RNA-directed DNA polymerase activity"/>
    <property type="evidence" value="ECO:0007669"/>
    <property type="project" value="UniProtKB-KW"/>
</dbReference>
<evidence type="ECO:0000256" key="7">
    <source>
        <dbReference type="ARBA" id="ARBA00022842"/>
    </source>
</evidence>
<dbReference type="Gene3D" id="3.30.420.10">
    <property type="entry name" value="Ribonuclease H-like superfamily/Ribonuclease H"/>
    <property type="match status" value="1"/>
</dbReference>
<dbReference type="GO" id="GO:0003887">
    <property type="term" value="F:DNA-directed DNA polymerase activity"/>
    <property type="evidence" value="ECO:0007669"/>
    <property type="project" value="UniProtKB-KW"/>
</dbReference>
<keyword evidence="5" id="KW-0255">Endonuclease</keyword>
<proteinExistence type="predicted"/>
<evidence type="ECO:0000259" key="15">
    <source>
        <dbReference type="PROSITE" id="PS50994"/>
    </source>
</evidence>
<keyword evidence="12" id="KW-0233">DNA recombination</keyword>
<dbReference type="Proteomes" id="UP001295794">
    <property type="component" value="Unassembled WGS sequence"/>
</dbReference>
<evidence type="ECO:0000256" key="11">
    <source>
        <dbReference type="ARBA" id="ARBA00022932"/>
    </source>
</evidence>
<evidence type="ECO:0000256" key="10">
    <source>
        <dbReference type="ARBA" id="ARBA00022918"/>
    </source>
</evidence>
<organism evidence="16 17">
    <name type="scientific">Mycena citricolor</name>
    <dbReference type="NCBI Taxonomy" id="2018698"/>
    <lineage>
        <taxon>Eukaryota</taxon>
        <taxon>Fungi</taxon>
        <taxon>Dikarya</taxon>
        <taxon>Basidiomycota</taxon>
        <taxon>Agaricomycotina</taxon>
        <taxon>Agaricomycetes</taxon>
        <taxon>Agaricomycetidae</taxon>
        <taxon>Agaricales</taxon>
        <taxon>Marasmiineae</taxon>
        <taxon>Mycenaceae</taxon>
        <taxon>Mycena</taxon>
    </lineage>
</organism>
<evidence type="ECO:0000313" key="16">
    <source>
        <dbReference type="EMBL" id="CAK5270460.1"/>
    </source>
</evidence>
<comment type="catalytic activity">
    <reaction evidence="13">
        <text>DNA(n) + a 2'-deoxyribonucleoside 5'-triphosphate = DNA(n+1) + diphosphate</text>
        <dbReference type="Rhea" id="RHEA:22508"/>
        <dbReference type="Rhea" id="RHEA-COMP:17339"/>
        <dbReference type="Rhea" id="RHEA-COMP:17340"/>
        <dbReference type="ChEBI" id="CHEBI:33019"/>
        <dbReference type="ChEBI" id="CHEBI:61560"/>
        <dbReference type="ChEBI" id="CHEBI:173112"/>
        <dbReference type="EC" id="2.7.7.49"/>
    </reaction>
</comment>
<dbReference type="GO" id="GO:0032196">
    <property type="term" value="P:transposition"/>
    <property type="evidence" value="ECO:0007669"/>
    <property type="project" value="UniProtKB-KW"/>
</dbReference>
<gene>
    <name evidence="16" type="ORF">MYCIT1_LOCUS14893</name>
</gene>
<dbReference type="SUPFAM" id="SSF53098">
    <property type="entry name" value="Ribonuclease H-like"/>
    <property type="match status" value="1"/>
</dbReference>
<keyword evidence="8" id="KW-0694">RNA-binding</keyword>
<evidence type="ECO:0000256" key="12">
    <source>
        <dbReference type="ARBA" id="ARBA00023172"/>
    </source>
</evidence>
<dbReference type="PROSITE" id="PS50994">
    <property type="entry name" value="INTEGRASE"/>
    <property type="match status" value="1"/>
</dbReference>
<keyword evidence="4" id="KW-0479">Metal-binding</keyword>
<keyword evidence="10" id="KW-0695">RNA-directed DNA polymerase</keyword>
<keyword evidence="6" id="KW-0378">Hydrolase</keyword>
<reference evidence="16" key="1">
    <citation type="submission" date="2023-11" db="EMBL/GenBank/DDBJ databases">
        <authorList>
            <person name="De Vega J J."/>
            <person name="De Vega J J."/>
        </authorList>
    </citation>
    <scope>NUCLEOTIDE SEQUENCE</scope>
</reference>
<dbReference type="GO" id="GO:0005634">
    <property type="term" value="C:nucleus"/>
    <property type="evidence" value="ECO:0007669"/>
    <property type="project" value="UniProtKB-ARBA"/>
</dbReference>
<evidence type="ECO:0000313" key="17">
    <source>
        <dbReference type="Proteomes" id="UP001295794"/>
    </source>
</evidence>
<keyword evidence="17" id="KW-1185">Reference proteome</keyword>
<dbReference type="PANTHER" id="PTHR42648">
    <property type="entry name" value="TRANSPOSASE, PUTATIVE-RELATED"/>
    <property type="match status" value="1"/>
</dbReference>
<keyword evidence="7" id="KW-0460">Magnesium</keyword>
<evidence type="ECO:0000256" key="13">
    <source>
        <dbReference type="ARBA" id="ARBA00048173"/>
    </source>
</evidence>
<sequence length="258" mass="29504">MVQGMEINEKTPPADFCKTCVKTKTHAALFPPKSDTEYKNIGDMTFTDIWGPSRITGIDGSCYYVSFMDAKSCQSIVYFLKAKTDVKDKIRHYAEFLHTQTGKRVKCFQCDNGKEYVNSKVRQYLNDNRIWLELTAPHSSAQNGVAERLNHTLIKNAGAMIAHFNLPKFFRPEAIAYATYLKNQSPTCGLQGLITPDKAFWKQNPDISHLQEFGSPCWVLDQEGKIRKLDKKSQKFIFTGFQMSPRPITTIKRTHARF</sequence>
<feature type="domain" description="Integrase catalytic" evidence="15">
    <location>
        <begin position="27"/>
        <end position="204"/>
    </location>
</feature>
<evidence type="ECO:0000256" key="14">
    <source>
        <dbReference type="ARBA" id="ARBA00049244"/>
    </source>
</evidence>
<dbReference type="InterPro" id="IPR001584">
    <property type="entry name" value="Integrase_cat-core"/>
</dbReference>
<dbReference type="GO" id="GO:0003723">
    <property type="term" value="F:RNA binding"/>
    <property type="evidence" value="ECO:0007669"/>
    <property type="project" value="UniProtKB-KW"/>
</dbReference>
<dbReference type="GO" id="GO:0006310">
    <property type="term" value="P:DNA recombination"/>
    <property type="evidence" value="ECO:0007669"/>
    <property type="project" value="UniProtKB-KW"/>
</dbReference>
<dbReference type="Pfam" id="PF00665">
    <property type="entry name" value="rve"/>
    <property type="match status" value="1"/>
</dbReference>
<keyword evidence="1" id="KW-0815">Transposition</keyword>
<accession>A0AAD2JZE6</accession>
<evidence type="ECO:0000256" key="2">
    <source>
        <dbReference type="ARBA" id="ARBA00022695"/>
    </source>
</evidence>
<dbReference type="AlphaFoldDB" id="A0AAD2JZE6"/>
<protein>
    <recommendedName>
        <fullName evidence="15">Integrase catalytic domain-containing protein</fullName>
    </recommendedName>
</protein>
<evidence type="ECO:0000256" key="1">
    <source>
        <dbReference type="ARBA" id="ARBA00022578"/>
    </source>
</evidence>
<dbReference type="GO" id="GO:0015074">
    <property type="term" value="P:DNA integration"/>
    <property type="evidence" value="ECO:0007669"/>
    <property type="project" value="UniProtKB-KW"/>
</dbReference>
<dbReference type="EMBL" id="CAVNYO010000167">
    <property type="protein sequence ID" value="CAK5270460.1"/>
    <property type="molecule type" value="Genomic_DNA"/>
</dbReference>
<keyword evidence="3" id="KW-0540">Nuclease</keyword>
<evidence type="ECO:0000256" key="9">
    <source>
        <dbReference type="ARBA" id="ARBA00022908"/>
    </source>
</evidence>
<comment type="caution">
    <text evidence="16">The sequence shown here is derived from an EMBL/GenBank/DDBJ whole genome shotgun (WGS) entry which is preliminary data.</text>
</comment>
<evidence type="ECO:0000256" key="4">
    <source>
        <dbReference type="ARBA" id="ARBA00022723"/>
    </source>
</evidence>
<keyword evidence="2" id="KW-0548">Nucleotidyltransferase</keyword>